<name>A0AAW0ME41_9GOBI</name>
<evidence type="ECO:0000313" key="2">
    <source>
        <dbReference type="EMBL" id="KAK7877880.1"/>
    </source>
</evidence>
<organism evidence="2 3">
    <name type="scientific">Mugilogobius chulae</name>
    <name type="common">yellowstripe goby</name>
    <dbReference type="NCBI Taxonomy" id="88201"/>
    <lineage>
        <taxon>Eukaryota</taxon>
        <taxon>Metazoa</taxon>
        <taxon>Chordata</taxon>
        <taxon>Craniata</taxon>
        <taxon>Vertebrata</taxon>
        <taxon>Euteleostomi</taxon>
        <taxon>Actinopterygii</taxon>
        <taxon>Neopterygii</taxon>
        <taxon>Teleostei</taxon>
        <taxon>Neoteleostei</taxon>
        <taxon>Acanthomorphata</taxon>
        <taxon>Gobiaria</taxon>
        <taxon>Gobiiformes</taxon>
        <taxon>Gobioidei</taxon>
        <taxon>Gobiidae</taxon>
        <taxon>Gobionellinae</taxon>
        <taxon>Mugilogobius</taxon>
    </lineage>
</organism>
<accession>A0AAW0ME41</accession>
<proteinExistence type="predicted"/>
<evidence type="ECO:0000313" key="3">
    <source>
        <dbReference type="Proteomes" id="UP001460270"/>
    </source>
</evidence>
<sequence length="81" mass="9934">MEIVLESSCSSSPRVTDGERMRECWKMTVFQHHKISMLAVMDRERSEWLEGQKYESPTDEQKSKQKKEREREREREREEER</sequence>
<comment type="caution">
    <text evidence="2">The sequence shown here is derived from an EMBL/GenBank/DDBJ whole genome shotgun (WGS) entry which is preliminary data.</text>
</comment>
<reference evidence="3" key="1">
    <citation type="submission" date="2024-04" db="EMBL/GenBank/DDBJ databases">
        <title>Salinicola lusitanus LLJ914,a marine bacterium isolated from the Okinawa Trough.</title>
        <authorList>
            <person name="Li J."/>
        </authorList>
    </citation>
    <scope>NUCLEOTIDE SEQUENCE [LARGE SCALE GENOMIC DNA]</scope>
</reference>
<feature type="compositionally biased region" description="Basic and acidic residues" evidence="1">
    <location>
        <begin position="59"/>
        <end position="81"/>
    </location>
</feature>
<gene>
    <name evidence="2" type="ORF">WMY93_031467</name>
</gene>
<feature type="region of interest" description="Disordered" evidence="1">
    <location>
        <begin position="49"/>
        <end position="81"/>
    </location>
</feature>
<protein>
    <submittedName>
        <fullName evidence="2">Uncharacterized protein</fullName>
    </submittedName>
</protein>
<evidence type="ECO:0000256" key="1">
    <source>
        <dbReference type="SAM" id="MobiDB-lite"/>
    </source>
</evidence>
<dbReference type="AlphaFoldDB" id="A0AAW0ME41"/>
<keyword evidence="3" id="KW-1185">Reference proteome</keyword>
<dbReference type="Proteomes" id="UP001460270">
    <property type="component" value="Unassembled WGS sequence"/>
</dbReference>
<dbReference type="EMBL" id="JBBPFD010000667">
    <property type="protein sequence ID" value="KAK7877880.1"/>
    <property type="molecule type" value="Genomic_DNA"/>
</dbReference>
<feature type="non-terminal residue" evidence="2">
    <location>
        <position position="81"/>
    </location>
</feature>